<dbReference type="PROSITE" id="PS50922">
    <property type="entry name" value="TLC"/>
    <property type="match status" value="1"/>
</dbReference>
<dbReference type="GO" id="GO:0050291">
    <property type="term" value="F:sphingosine N-acyltransferase activity"/>
    <property type="evidence" value="ECO:0007669"/>
    <property type="project" value="InterPro"/>
</dbReference>
<comment type="similarity">
    <text evidence="2">Belongs to the sphingosine N-acyltransferase family.</text>
</comment>
<dbReference type="InterPro" id="IPR016439">
    <property type="entry name" value="Lag1/Lac1-like"/>
</dbReference>
<feature type="transmembrane region" description="Helical" evidence="11">
    <location>
        <begin position="192"/>
        <end position="215"/>
    </location>
</feature>
<evidence type="ECO:0000256" key="11">
    <source>
        <dbReference type="SAM" id="Phobius"/>
    </source>
</evidence>
<feature type="transmembrane region" description="Helical" evidence="11">
    <location>
        <begin position="372"/>
        <end position="391"/>
    </location>
</feature>
<dbReference type="PANTHER" id="PTHR12560:SF11">
    <property type="entry name" value="CERAMIDE SYNTHASE LAC1-RELATED"/>
    <property type="match status" value="1"/>
</dbReference>
<name>A0A5C3NDI1_9AGAM</name>
<dbReference type="Proteomes" id="UP000305948">
    <property type="component" value="Unassembled WGS sequence"/>
</dbReference>
<keyword evidence="3" id="KW-0808">Transferase</keyword>
<evidence type="ECO:0000259" key="12">
    <source>
        <dbReference type="PROSITE" id="PS50922"/>
    </source>
</evidence>
<dbReference type="PIRSF" id="PIRSF005225">
    <property type="entry name" value="LAG1_LAC1"/>
    <property type="match status" value="1"/>
</dbReference>
<keyword evidence="5" id="KW-0256">Endoplasmic reticulum</keyword>
<keyword evidence="4 9" id="KW-0812">Transmembrane</keyword>
<evidence type="ECO:0000256" key="4">
    <source>
        <dbReference type="ARBA" id="ARBA00022692"/>
    </source>
</evidence>
<feature type="transmembrane region" description="Helical" evidence="11">
    <location>
        <begin position="317"/>
        <end position="334"/>
    </location>
</feature>
<keyword evidence="7 9" id="KW-0472">Membrane</keyword>
<organism evidence="13 14">
    <name type="scientific">Heliocybe sulcata</name>
    <dbReference type="NCBI Taxonomy" id="5364"/>
    <lineage>
        <taxon>Eukaryota</taxon>
        <taxon>Fungi</taxon>
        <taxon>Dikarya</taxon>
        <taxon>Basidiomycota</taxon>
        <taxon>Agaricomycotina</taxon>
        <taxon>Agaricomycetes</taxon>
        <taxon>Gloeophyllales</taxon>
        <taxon>Gloeophyllaceae</taxon>
        <taxon>Heliocybe</taxon>
    </lineage>
</organism>
<dbReference type="GO" id="GO:0005789">
    <property type="term" value="C:endoplasmic reticulum membrane"/>
    <property type="evidence" value="ECO:0007669"/>
    <property type="project" value="UniProtKB-SubCell"/>
</dbReference>
<feature type="transmembrane region" description="Helical" evidence="11">
    <location>
        <begin position="142"/>
        <end position="159"/>
    </location>
</feature>
<feature type="transmembrane region" description="Helical" evidence="11">
    <location>
        <begin position="93"/>
        <end position="112"/>
    </location>
</feature>
<dbReference type="GO" id="GO:0046513">
    <property type="term" value="P:ceramide biosynthetic process"/>
    <property type="evidence" value="ECO:0007669"/>
    <property type="project" value="InterPro"/>
</dbReference>
<gene>
    <name evidence="13" type="ORF">OE88DRAFT_1692695</name>
</gene>
<reference evidence="13 14" key="1">
    <citation type="journal article" date="2019" name="Nat. Ecol. Evol.">
        <title>Megaphylogeny resolves global patterns of mushroom evolution.</title>
        <authorList>
            <person name="Varga T."/>
            <person name="Krizsan K."/>
            <person name="Foldi C."/>
            <person name="Dima B."/>
            <person name="Sanchez-Garcia M."/>
            <person name="Sanchez-Ramirez S."/>
            <person name="Szollosi G.J."/>
            <person name="Szarkandi J.G."/>
            <person name="Papp V."/>
            <person name="Albert L."/>
            <person name="Andreopoulos W."/>
            <person name="Angelini C."/>
            <person name="Antonin V."/>
            <person name="Barry K.W."/>
            <person name="Bougher N.L."/>
            <person name="Buchanan P."/>
            <person name="Buyck B."/>
            <person name="Bense V."/>
            <person name="Catcheside P."/>
            <person name="Chovatia M."/>
            <person name="Cooper J."/>
            <person name="Damon W."/>
            <person name="Desjardin D."/>
            <person name="Finy P."/>
            <person name="Geml J."/>
            <person name="Haridas S."/>
            <person name="Hughes K."/>
            <person name="Justo A."/>
            <person name="Karasinski D."/>
            <person name="Kautmanova I."/>
            <person name="Kiss B."/>
            <person name="Kocsube S."/>
            <person name="Kotiranta H."/>
            <person name="LaButti K.M."/>
            <person name="Lechner B.E."/>
            <person name="Liimatainen K."/>
            <person name="Lipzen A."/>
            <person name="Lukacs Z."/>
            <person name="Mihaltcheva S."/>
            <person name="Morgado L.N."/>
            <person name="Niskanen T."/>
            <person name="Noordeloos M.E."/>
            <person name="Ohm R.A."/>
            <person name="Ortiz-Santana B."/>
            <person name="Ovrebo C."/>
            <person name="Racz N."/>
            <person name="Riley R."/>
            <person name="Savchenko A."/>
            <person name="Shiryaev A."/>
            <person name="Soop K."/>
            <person name="Spirin V."/>
            <person name="Szebenyi C."/>
            <person name="Tomsovsky M."/>
            <person name="Tulloss R.E."/>
            <person name="Uehling J."/>
            <person name="Grigoriev I.V."/>
            <person name="Vagvolgyi C."/>
            <person name="Papp T."/>
            <person name="Martin F.M."/>
            <person name="Miettinen O."/>
            <person name="Hibbett D.S."/>
            <person name="Nagy L.G."/>
        </authorList>
    </citation>
    <scope>NUCLEOTIDE SEQUENCE [LARGE SCALE GENOMIC DNA]</scope>
    <source>
        <strain evidence="13 14">OMC1185</strain>
    </source>
</reference>
<feature type="transmembrane region" description="Helical" evidence="11">
    <location>
        <begin position="265"/>
        <end position="281"/>
    </location>
</feature>
<dbReference type="PANTHER" id="PTHR12560">
    <property type="entry name" value="LONGEVITY ASSURANCE FACTOR 1 LAG1"/>
    <property type="match status" value="1"/>
</dbReference>
<evidence type="ECO:0000256" key="5">
    <source>
        <dbReference type="ARBA" id="ARBA00022824"/>
    </source>
</evidence>
<evidence type="ECO:0000256" key="10">
    <source>
        <dbReference type="SAM" id="MobiDB-lite"/>
    </source>
</evidence>
<evidence type="ECO:0000313" key="14">
    <source>
        <dbReference type="Proteomes" id="UP000305948"/>
    </source>
</evidence>
<feature type="compositionally biased region" description="Polar residues" evidence="10">
    <location>
        <begin position="48"/>
        <end position="60"/>
    </location>
</feature>
<protein>
    <submittedName>
        <fullName evidence="13">Longevity assurance proteins LAG1/LAC1</fullName>
    </submittedName>
</protein>
<evidence type="ECO:0000256" key="6">
    <source>
        <dbReference type="ARBA" id="ARBA00022989"/>
    </source>
</evidence>
<evidence type="ECO:0000256" key="2">
    <source>
        <dbReference type="ARBA" id="ARBA00009808"/>
    </source>
</evidence>
<keyword evidence="6 11" id="KW-1133">Transmembrane helix</keyword>
<feature type="region of interest" description="Disordered" evidence="10">
    <location>
        <begin position="1"/>
        <end position="73"/>
    </location>
</feature>
<dbReference type="EMBL" id="ML213504">
    <property type="protein sequence ID" value="TFK55939.1"/>
    <property type="molecule type" value="Genomic_DNA"/>
</dbReference>
<sequence>MSKQDGFKRRARAGSVKEALDAIETDPSHHLAGPFRPQTPLPPDTPRKTSSSISWQQAHSEANRTAGVSPSKGLWSDVKTWKWVVHPASSLKLLLIVGALYINWTLLAPHVAPDLPNPFEPLLFISHRVPGSSDDDPRYQKGYLDFAFIAYHIIVWSFVRQSITLHFLKPWARWCGIKKEGKLDRFGEQGYAVVYFGFFGLWGLRIMSQLPTWWYRTEYFWIDYPHWDMKPELKRYYLMQFSYWLQQLIVLAFRLEKPRMDYKELVAHHIVTLWLIGWSYLVNLTLIGNAVYVSMDIPDVFLAFSKLLNYLQTEAKVVSFAIFVVIWTYFRHYLNLVMLWSVYSEFDLIPESAKYWDPPRGVWMVWWMKWQIFAPILLLQLLNLFWYYLVLRIIYRAIVERGITDVRSDDEDDGEDEPDDDKDD</sequence>
<evidence type="ECO:0000256" key="1">
    <source>
        <dbReference type="ARBA" id="ARBA00004477"/>
    </source>
</evidence>
<dbReference type="SMART" id="SM00724">
    <property type="entry name" value="TLC"/>
    <property type="match status" value="1"/>
</dbReference>
<accession>A0A5C3NDI1</accession>
<keyword evidence="8" id="KW-0325">Glycoprotein</keyword>
<evidence type="ECO:0000313" key="13">
    <source>
        <dbReference type="EMBL" id="TFK55939.1"/>
    </source>
</evidence>
<proteinExistence type="inferred from homology"/>
<keyword evidence="14" id="KW-1185">Reference proteome</keyword>
<evidence type="ECO:0000256" key="3">
    <source>
        <dbReference type="ARBA" id="ARBA00022679"/>
    </source>
</evidence>
<dbReference type="OrthoDB" id="3053196at2759"/>
<dbReference type="STRING" id="5364.A0A5C3NDI1"/>
<dbReference type="InterPro" id="IPR006634">
    <property type="entry name" value="TLC-dom"/>
</dbReference>
<dbReference type="AlphaFoldDB" id="A0A5C3NDI1"/>
<evidence type="ECO:0000256" key="9">
    <source>
        <dbReference type="PROSITE-ProRule" id="PRU00205"/>
    </source>
</evidence>
<dbReference type="Pfam" id="PF03798">
    <property type="entry name" value="TRAM_LAG1_CLN8"/>
    <property type="match status" value="1"/>
</dbReference>
<comment type="subcellular location">
    <subcellularLocation>
        <location evidence="1">Endoplasmic reticulum membrane</location>
        <topology evidence="1">Multi-pass membrane protein</topology>
    </subcellularLocation>
</comment>
<evidence type="ECO:0000256" key="7">
    <source>
        <dbReference type="ARBA" id="ARBA00023136"/>
    </source>
</evidence>
<evidence type="ECO:0000256" key="8">
    <source>
        <dbReference type="ARBA" id="ARBA00023180"/>
    </source>
</evidence>
<feature type="domain" description="TLC" evidence="12">
    <location>
        <begin position="181"/>
        <end position="399"/>
    </location>
</feature>